<accession>A0A2G3E8N2</accession>
<dbReference type="Pfam" id="PF03729">
    <property type="entry name" value="DUF308"/>
    <property type="match status" value="2"/>
</dbReference>
<dbReference type="PANTHER" id="PTHR34989">
    <property type="entry name" value="PROTEIN HDED"/>
    <property type="match status" value="1"/>
</dbReference>
<evidence type="ECO:0000313" key="3">
    <source>
        <dbReference type="Proteomes" id="UP000224317"/>
    </source>
</evidence>
<protein>
    <recommendedName>
        <fullName evidence="4">DUF308 domain-containing protein</fullName>
    </recommendedName>
</protein>
<dbReference type="EMBL" id="PDYH01000042">
    <property type="protein sequence ID" value="PHU39656.1"/>
    <property type="molecule type" value="Genomic_DNA"/>
</dbReference>
<proteinExistence type="predicted"/>
<sequence>MKEKIKGLRLNITISAVISIIIGMLLMIFPTETTEILSRIIAGIIILAGVAIIISQIFENSKNVMGIVVGAILAILGIWMFMSPKDNIFINIIPIAIGVILVVHGVQDLGMAFEVLKTKQGGSLLLFIGAIVNIVLGLLCIAMAFDIITTIVWLIGLMMVFDGVTDIFFVHKVRKSTSAVIVDSTIVEEEVVEEVKDEETKEEDV</sequence>
<organism evidence="2 3">
    <name type="scientific">Pseudobutyrivibrio ruminis</name>
    <dbReference type="NCBI Taxonomy" id="46206"/>
    <lineage>
        <taxon>Bacteria</taxon>
        <taxon>Bacillati</taxon>
        <taxon>Bacillota</taxon>
        <taxon>Clostridia</taxon>
        <taxon>Lachnospirales</taxon>
        <taxon>Lachnospiraceae</taxon>
        <taxon>Pseudobutyrivibrio</taxon>
    </lineage>
</organism>
<feature type="transmembrane region" description="Helical" evidence="1">
    <location>
        <begin position="124"/>
        <end position="145"/>
    </location>
</feature>
<evidence type="ECO:0000313" key="2">
    <source>
        <dbReference type="EMBL" id="PHU39656.1"/>
    </source>
</evidence>
<dbReference type="Proteomes" id="UP000224317">
    <property type="component" value="Unassembled WGS sequence"/>
</dbReference>
<keyword evidence="3" id="KW-1185">Reference proteome</keyword>
<dbReference type="PANTHER" id="PTHR34989:SF1">
    <property type="entry name" value="PROTEIN HDED"/>
    <property type="match status" value="1"/>
</dbReference>
<comment type="caution">
    <text evidence="2">The sequence shown here is derived from an EMBL/GenBank/DDBJ whole genome shotgun (WGS) entry which is preliminary data.</text>
</comment>
<feature type="transmembrane region" description="Helical" evidence="1">
    <location>
        <begin position="151"/>
        <end position="170"/>
    </location>
</feature>
<gene>
    <name evidence="2" type="ORF">CSX00_10110</name>
</gene>
<dbReference type="InterPro" id="IPR052712">
    <property type="entry name" value="Acid_resist_chaperone_HdeD"/>
</dbReference>
<dbReference type="GO" id="GO:0005886">
    <property type="term" value="C:plasma membrane"/>
    <property type="evidence" value="ECO:0007669"/>
    <property type="project" value="TreeGrafter"/>
</dbReference>
<feature type="transmembrane region" description="Helical" evidence="1">
    <location>
        <begin position="88"/>
        <end position="112"/>
    </location>
</feature>
<keyword evidence="1" id="KW-0472">Membrane</keyword>
<dbReference type="InterPro" id="IPR005325">
    <property type="entry name" value="DUF308_memb"/>
</dbReference>
<name>A0A2G3E8N2_9FIRM</name>
<feature type="transmembrane region" description="Helical" evidence="1">
    <location>
        <begin position="36"/>
        <end position="57"/>
    </location>
</feature>
<evidence type="ECO:0008006" key="4">
    <source>
        <dbReference type="Google" id="ProtNLM"/>
    </source>
</evidence>
<keyword evidence="1" id="KW-1133">Transmembrane helix</keyword>
<dbReference type="RefSeq" id="WP_099413619.1">
    <property type="nucleotide sequence ID" value="NZ_PDYH01000042.1"/>
</dbReference>
<evidence type="ECO:0000256" key="1">
    <source>
        <dbReference type="SAM" id="Phobius"/>
    </source>
</evidence>
<reference evidence="2" key="1">
    <citation type="submission" date="2017-10" db="EMBL/GenBank/DDBJ databases">
        <title>Resolving the taxonomy of Roseburia spp., Eubacterium rectale and Agathobacter spp. through phylogenomic analysis.</title>
        <authorList>
            <person name="Sheridan P.O."/>
            <person name="Walker A.W."/>
            <person name="Duncan S.H."/>
            <person name="Scott K.P."/>
            <person name="Toole P.W.O."/>
            <person name="Luis P."/>
            <person name="Flint H.J."/>
        </authorList>
    </citation>
    <scope>NUCLEOTIDE SEQUENCE [LARGE SCALE GENOMIC DNA]</scope>
    <source>
        <strain evidence="2">JK10</strain>
    </source>
</reference>
<dbReference type="AlphaFoldDB" id="A0A2G3E8N2"/>
<feature type="transmembrane region" description="Helical" evidence="1">
    <location>
        <begin position="64"/>
        <end position="82"/>
    </location>
</feature>
<feature type="transmembrane region" description="Helical" evidence="1">
    <location>
        <begin position="12"/>
        <end position="30"/>
    </location>
</feature>
<keyword evidence="1" id="KW-0812">Transmembrane</keyword>